<evidence type="ECO:0000256" key="3">
    <source>
        <dbReference type="SAM" id="SignalP"/>
    </source>
</evidence>
<protein>
    <submittedName>
        <fullName evidence="5">PpiC-type peptidyl-prolyl cis-trans isomerase</fullName>
    </submittedName>
</protein>
<evidence type="ECO:0000256" key="1">
    <source>
        <dbReference type="PROSITE-ProRule" id="PRU00278"/>
    </source>
</evidence>
<accession>B3QTY6</accession>
<dbReference type="PANTHER" id="PTHR47245">
    <property type="entry name" value="PEPTIDYLPROLYL ISOMERASE"/>
    <property type="match status" value="1"/>
</dbReference>
<dbReference type="InterPro" id="IPR050245">
    <property type="entry name" value="PrsA_foldase"/>
</dbReference>
<dbReference type="OrthoDB" id="9812372at2"/>
<dbReference type="SUPFAM" id="SSF109998">
    <property type="entry name" value="Triger factor/SurA peptide-binding domain-like"/>
    <property type="match status" value="1"/>
</dbReference>
<dbReference type="SUPFAM" id="SSF54534">
    <property type="entry name" value="FKBP-like"/>
    <property type="match status" value="2"/>
</dbReference>
<feature type="domain" description="PpiC" evidence="4">
    <location>
        <begin position="244"/>
        <end position="347"/>
    </location>
</feature>
<dbReference type="InterPro" id="IPR027304">
    <property type="entry name" value="Trigger_fact/SurA_dom_sf"/>
</dbReference>
<evidence type="ECO:0000259" key="4">
    <source>
        <dbReference type="PROSITE" id="PS50198"/>
    </source>
</evidence>
<gene>
    <name evidence="5" type="ordered locus">Ctha_0313</name>
</gene>
<dbReference type="KEGG" id="cts:Ctha_0313"/>
<dbReference type="InterPro" id="IPR046357">
    <property type="entry name" value="PPIase_dom_sf"/>
</dbReference>
<dbReference type="PANTHER" id="PTHR47245:SF2">
    <property type="entry name" value="PEPTIDYL-PROLYL CIS-TRANS ISOMERASE HP_0175-RELATED"/>
    <property type="match status" value="1"/>
</dbReference>
<feature type="domain" description="PpiC" evidence="4">
    <location>
        <begin position="137"/>
        <end position="239"/>
    </location>
</feature>
<proteinExistence type="predicted"/>
<dbReference type="eggNOG" id="COG0760">
    <property type="taxonomic scope" value="Bacteria"/>
</dbReference>
<dbReference type="InterPro" id="IPR000297">
    <property type="entry name" value="PPIase_PpiC"/>
</dbReference>
<sequence>MVRFNLEFKKLKLFFAALFSASILTACGGSLSQLPVAKIEQPGWEYAVDLQEFESKYNDGTFFSDTLRRDTFAAYQDFLDKYITFRLKVKDAQDRGFGQDPSLLQELKDYRAQLAEPYLMERAVMEKNLRDLYDKQQEEINASHILALVSSAADPADTLRAYQKIMEARKLILAGAPFDSVALAFSEDPSVRQNKGNLGYFSGGMMVYQFEDAAYGGKVGELVGPFRTRYGYHIVKIYDRRPKTQPIRASHIMVALPKSPTPSDTLKAYRKAESILRRIQKGEDFQSIAKKESDDKLSGARGGDLGLFGLNRMVKPFETAAFALKQAGDLSPIIRTPFGYHIILLTGREEPKSYDESKELLKRLLSRNSEKLKHERDLFIQQLKETYHFKENESALPMLTAKIDSNSTFAQLDDLDDATLGTVFFTFAEKQTRTLADLIDFMKRFGGKNSLLTADAIHQYAKQYVDETLKSYEIDHLEARYADFTQLMEDYRDGVLLFKVSDETVWSQAAATDSAGRAYYATHKGDFRLGERMKVSEIVVSEKSLADDIYNELTQNIRQRDVVSAQDVKIQKRKIQAQLRKLKKRRDKKSQLKFQKLQEQLTGLQVDDQPRSFEALAARYSETADSLGSAESAIFNRGENRRVDKLFGKPVGFVAAPESINERYRIMRLDIMLPPTEKTYEEARTEIFSILQEQNTRALETEWVNRLRAKSKITVFEDNLKQAFKEDK</sequence>
<dbReference type="STRING" id="517418.Ctha_0313"/>
<name>B3QTY6_CHLT3</name>
<reference evidence="5 6" key="1">
    <citation type="submission" date="2008-06" db="EMBL/GenBank/DDBJ databases">
        <title>Complete sequence of Chloroherpeton thalassium ATCC 35110.</title>
        <authorList>
            <consortium name="US DOE Joint Genome Institute"/>
            <person name="Lucas S."/>
            <person name="Copeland A."/>
            <person name="Lapidus A."/>
            <person name="Glavina del Rio T."/>
            <person name="Dalin E."/>
            <person name="Tice H."/>
            <person name="Bruce D."/>
            <person name="Goodwin L."/>
            <person name="Pitluck S."/>
            <person name="Schmutz J."/>
            <person name="Larimer F."/>
            <person name="Land M."/>
            <person name="Hauser L."/>
            <person name="Kyrpides N."/>
            <person name="Mikhailova N."/>
            <person name="Liu Z."/>
            <person name="Li T."/>
            <person name="Zhao F."/>
            <person name="Overmann J."/>
            <person name="Bryant D.A."/>
            <person name="Richardson P."/>
        </authorList>
    </citation>
    <scope>NUCLEOTIDE SEQUENCE [LARGE SCALE GENOMIC DNA]</scope>
    <source>
        <strain evidence="6">ATCC 35110 / GB-78</strain>
    </source>
</reference>
<dbReference type="EMBL" id="CP001100">
    <property type="protein sequence ID" value="ACF12784.1"/>
    <property type="molecule type" value="Genomic_DNA"/>
</dbReference>
<feature type="chain" id="PRO_5002795777" evidence="3">
    <location>
        <begin position="27"/>
        <end position="728"/>
    </location>
</feature>
<keyword evidence="1" id="KW-0697">Rotamase</keyword>
<dbReference type="RefSeq" id="WP_012498868.1">
    <property type="nucleotide sequence ID" value="NC_011026.1"/>
</dbReference>
<dbReference type="Gene3D" id="3.10.50.40">
    <property type="match status" value="2"/>
</dbReference>
<dbReference type="PROSITE" id="PS51257">
    <property type="entry name" value="PROKAR_LIPOPROTEIN"/>
    <property type="match status" value="1"/>
</dbReference>
<evidence type="ECO:0000313" key="6">
    <source>
        <dbReference type="Proteomes" id="UP000001208"/>
    </source>
</evidence>
<feature type="signal peptide" evidence="3">
    <location>
        <begin position="1"/>
        <end position="26"/>
    </location>
</feature>
<keyword evidence="2" id="KW-0175">Coiled coil</keyword>
<dbReference type="GO" id="GO:0003755">
    <property type="term" value="F:peptidyl-prolyl cis-trans isomerase activity"/>
    <property type="evidence" value="ECO:0007669"/>
    <property type="project" value="UniProtKB-KW"/>
</dbReference>
<dbReference type="Pfam" id="PF00639">
    <property type="entry name" value="Rotamase"/>
    <property type="match status" value="2"/>
</dbReference>
<dbReference type="PROSITE" id="PS50198">
    <property type="entry name" value="PPIC_PPIASE_2"/>
    <property type="match status" value="2"/>
</dbReference>
<dbReference type="HOGENOM" id="CLU_019451_0_0_10"/>
<dbReference type="Proteomes" id="UP000001208">
    <property type="component" value="Chromosome"/>
</dbReference>
<keyword evidence="3" id="KW-0732">Signal</keyword>
<keyword evidence="1 5" id="KW-0413">Isomerase</keyword>
<evidence type="ECO:0000256" key="2">
    <source>
        <dbReference type="SAM" id="Coils"/>
    </source>
</evidence>
<feature type="coiled-coil region" evidence="2">
    <location>
        <begin position="565"/>
        <end position="592"/>
    </location>
</feature>
<evidence type="ECO:0000313" key="5">
    <source>
        <dbReference type="EMBL" id="ACF12784.1"/>
    </source>
</evidence>
<organism evidence="5 6">
    <name type="scientific">Chloroherpeton thalassium (strain ATCC 35110 / GB-78)</name>
    <dbReference type="NCBI Taxonomy" id="517418"/>
    <lineage>
        <taxon>Bacteria</taxon>
        <taxon>Pseudomonadati</taxon>
        <taxon>Chlorobiota</taxon>
        <taxon>Chlorobiia</taxon>
        <taxon>Chlorobiales</taxon>
        <taxon>Chloroherpetonaceae</taxon>
        <taxon>Chloroherpeton</taxon>
    </lineage>
</organism>
<keyword evidence="6" id="KW-1185">Reference proteome</keyword>
<dbReference type="AlphaFoldDB" id="B3QTY6"/>